<organism evidence="1">
    <name type="scientific">Burkholderia pseudomallei 1710a</name>
    <dbReference type="NCBI Taxonomy" id="320371"/>
    <lineage>
        <taxon>Bacteria</taxon>
        <taxon>Pseudomonadati</taxon>
        <taxon>Pseudomonadota</taxon>
        <taxon>Betaproteobacteria</taxon>
        <taxon>Burkholderiales</taxon>
        <taxon>Burkholderiaceae</taxon>
        <taxon>Burkholderia</taxon>
        <taxon>pseudomallei group</taxon>
    </lineage>
</organism>
<reference evidence="1" key="1">
    <citation type="submission" date="2009-05" db="EMBL/GenBank/DDBJ databases">
        <authorList>
            <person name="Harkins D.M."/>
            <person name="DeShazer D."/>
            <person name="Woods D.E."/>
            <person name="Brinkac L.M."/>
            <person name="Brown K.A."/>
            <person name="Hung G.C."/>
            <person name="Tuanyok A."/>
            <person name="Zhang B."/>
            <person name="Nierman W.C."/>
        </authorList>
    </citation>
    <scope>NUCLEOTIDE SEQUENCE [LARGE SCALE GENOMIC DNA]</scope>
    <source>
        <strain evidence="1">1710a</strain>
    </source>
</reference>
<dbReference type="EMBL" id="CM000832">
    <property type="protein sequence ID" value="EET06331.1"/>
    <property type="molecule type" value="Genomic_DNA"/>
</dbReference>
<dbReference type="AlphaFoldDB" id="A0A0E1W225"/>
<dbReference type="Proteomes" id="UP000001812">
    <property type="component" value="Chromosome I"/>
</dbReference>
<name>A0A0E1W225_BURPE</name>
<protein>
    <submittedName>
        <fullName evidence="1">Uncharacterized protein</fullName>
    </submittedName>
</protein>
<accession>A0A0E1W225</accession>
<gene>
    <name evidence="1" type="ORF">BURPS1710A_3675</name>
</gene>
<proteinExistence type="predicted"/>
<dbReference type="HOGENOM" id="CLU_3325590_0_0_4"/>
<sequence length="38" mass="4642">MRLDFLEDRKMFSKELFNETEIYKPPVFLKIRTNTGAY</sequence>
<evidence type="ECO:0000313" key="1">
    <source>
        <dbReference type="EMBL" id="EET06331.1"/>
    </source>
</evidence>